<evidence type="ECO:0000313" key="2">
    <source>
        <dbReference type="Proteomes" id="UP000549250"/>
    </source>
</evidence>
<dbReference type="EMBL" id="JACHXI010000014">
    <property type="protein sequence ID" value="MBB3104279.1"/>
    <property type="molecule type" value="Genomic_DNA"/>
</dbReference>
<gene>
    <name evidence="1" type="ORF">FHR87_002694</name>
</gene>
<comment type="caution">
    <text evidence="1">The sequence shown here is derived from an EMBL/GenBank/DDBJ whole genome shotgun (WGS) entry which is preliminary data.</text>
</comment>
<proteinExistence type="predicted"/>
<accession>A0A839T5G1</accession>
<reference evidence="1 2" key="1">
    <citation type="submission" date="2020-08" db="EMBL/GenBank/DDBJ databases">
        <title>Genomic Encyclopedia of Type Strains, Phase III (KMG-III): the genomes of soil and plant-associated and newly described type strains.</title>
        <authorList>
            <person name="Whitman W."/>
        </authorList>
    </citation>
    <scope>NUCLEOTIDE SEQUENCE [LARGE SCALE GENOMIC DNA]</scope>
    <source>
        <strain evidence="1 2">CECT 4462</strain>
    </source>
</reference>
<keyword evidence="2" id="KW-1185">Reference proteome</keyword>
<name>A0A839T5G1_AZOMA</name>
<sequence length="60" mass="6838">MYAMKERNEFGRFRLHFCKPREAVGCGTQKQAQRRELRMNGARQAGLDKAGIAARRPGDT</sequence>
<dbReference type="AlphaFoldDB" id="A0A839T5G1"/>
<evidence type="ECO:0000313" key="1">
    <source>
        <dbReference type="EMBL" id="MBB3104279.1"/>
    </source>
</evidence>
<organism evidence="1 2">
    <name type="scientific">Azomonas macrocytogenes</name>
    <name type="common">Azotobacter macrocytogenes</name>
    <dbReference type="NCBI Taxonomy" id="69962"/>
    <lineage>
        <taxon>Bacteria</taxon>
        <taxon>Pseudomonadati</taxon>
        <taxon>Pseudomonadota</taxon>
        <taxon>Gammaproteobacteria</taxon>
        <taxon>Pseudomonadales</taxon>
        <taxon>Pseudomonadaceae</taxon>
        <taxon>Azomonas</taxon>
    </lineage>
</organism>
<protein>
    <submittedName>
        <fullName evidence="1">Uncharacterized protein</fullName>
    </submittedName>
</protein>
<dbReference type="Proteomes" id="UP000549250">
    <property type="component" value="Unassembled WGS sequence"/>
</dbReference>